<comment type="similarity">
    <text evidence="1">Belongs to the peptidase U62 family.</text>
</comment>
<evidence type="ECO:0000313" key="5">
    <source>
        <dbReference type="EMBL" id="NIK89319.1"/>
    </source>
</evidence>
<dbReference type="InterPro" id="IPR045569">
    <property type="entry name" value="Metalloprtase-TldD/E_C"/>
</dbReference>
<evidence type="ECO:0000259" key="3">
    <source>
        <dbReference type="Pfam" id="PF19289"/>
    </source>
</evidence>
<protein>
    <submittedName>
        <fullName evidence="5">PmbA protein</fullName>
    </submittedName>
</protein>
<dbReference type="InterPro" id="IPR035068">
    <property type="entry name" value="TldD/PmbA_N"/>
</dbReference>
<sequence length="445" mass="47088">MKIDAEGLIQGLIAAAKKAGADAADALFVENVSSSVSYRLGNLEDVERSESSDVGLRVFVGQKVAFVSSTDFSKESLDTLPGRAVSMAKLAPEDKFAMLAPRELLARDFPPLDLEDSEEPSADLLVERARVVEGAAMAVTGITNSEGGGASFGRTSIALATSEGFFGHYAGTSHSIGVAVLAGDGTEMERDYEYSSARRSADLDSPELIGKRAAERTLARLNPRKAKSQAVPVVFDPRESAGLIGHLAGAISGNAIARGVSFLKESMGQEIFSPNITIVDDPHRVRGLRSKPFDGEGVANRKMAVIEDGVLKTWLLDCASARQLGLATTGHAARGTGGPPHPSATNFYMLPGTVSVEELISDIEEGFYVTELMGMGVNSVTGDYSRGAAGFWIEKGKIAYPVSEVTIAGNLRDMYKRLTPADDLVFRYGTNAPTCRIEGMTVAGA</sequence>
<comment type="caution">
    <text evidence="5">The sequence shown here is derived from an EMBL/GenBank/DDBJ whole genome shotgun (WGS) entry which is preliminary data.</text>
</comment>
<dbReference type="InterPro" id="IPR036059">
    <property type="entry name" value="TldD/PmbA_sf"/>
</dbReference>
<evidence type="ECO:0000256" key="1">
    <source>
        <dbReference type="ARBA" id="ARBA00005836"/>
    </source>
</evidence>
<organism evidence="5 6">
    <name type="scientific">Rhizomicrobium palustre</name>
    <dbReference type="NCBI Taxonomy" id="189966"/>
    <lineage>
        <taxon>Bacteria</taxon>
        <taxon>Pseudomonadati</taxon>
        <taxon>Pseudomonadota</taxon>
        <taxon>Alphaproteobacteria</taxon>
        <taxon>Micropepsales</taxon>
        <taxon>Micropepsaceae</taxon>
        <taxon>Rhizomicrobium</taxon>
    </lineage>
</organism>
<dbReference type="InterPro" id="IPR045570">
    <property type="entry name" value="Metalloprtase-TldD/E_cen_dom"/>
</dbReference>
<dbReference type="RefSeq" id="WP_167083419.1">
    <property type="nucleotide sequence ID" value="NZ_BAAADC010000001.1"/>
</dbReference>
<dbReference type="Pfam" id="PF19289">
    <property type="entry name" value="PmbA_TldD_3rd"/>
    <property type="match status" value="1"/>
</dbReference>
<proteinExistence type="inferred from homology"/>
<dbReference type="SUPFAM" id="SSF111283">
    <property type="entry name" value="Putative modulator of DNA gyrase, PmbA/TldD"/>
    <property type="match status" value="1"/>
</dbReference>
<dbReference type="InterPro" id="IPR047657">
    <property type="entry name" value="PmbA"/>
</dbReference>
<dbReference type="Pfam" id="PF19290">
    <property type="entry name" value="PmbA_TldD_2nd"/>
    <property type="match status" value="1"/>
</dbReference>
<accession>A0A846N1F7</accession>
<evidence type="ECO:0000259" key="4">
    <source>
        <dbReference type="Pfam" id="PF19290"/>
    </source>
</evidence>
<dbReference type="GO" id="GO:0005829">
    <property type="term" value="C:cytosol"/>
    <property type="evidence" value="ECO:0007669"/>
    <property type="project" value="TreeGrafter"/>
</dbReference>
<dbReference type="InterPro" id="IPR002510">
    <property type="entry name" value="Metalloprtase-TldD/E_N"/>
</dbReference>
<dbReference type="EMBL" id="JAASRM010000001">
    <property type="protein sequence ID" value="NIK89319.1"/>
    <property type="molecule type" value="Genomic_DNA"/>
</dbReference>
<dbReference type="GO" id="GO:0006508">
    <property type="term" value="P:proteolysis"/>
    <property type="evidence" value="ECO:0007669"/>
    <property type="project" value="InterPro"/>
</dbReference>
<name>A0A846N1F7_9PROT</name>
<dbReference type="Pfam" id="PF01523">
    <property type="entry name" value="PmbA_TldD_1st"/>
    <property type="match status" value="1"/>
</dbReference>
<dbReference type="GO" id="GO:0008237">
    <property type="term" value="F:metallopeptidase activity"/>
    <property type="evidence" value="ECO:0007669"/>
    <property type="project" value="InterPro"/>
</dbReference>
<gene>
    <name evidence="5" type="ORF">FHS83_002637</name>
</gene>
<dbReference type="PANTHER" id="PTHR43421">
    <property type="entry name" value="METALLOPROTEASE PMBA"/>
    <property type="match status" value="1"/>
</dbReference>
<evidence type="ECO:0000259" key="2">
    <source>
        <dbReference type="Pfam" id="PF01523"/>
    </source>
</evidence>
<dbReference type="AlphaFoldDB" id="A0A846N1F7"/>
<feature type="domain" description="Metalloprotease TldD/E central" evidence="4">
    <location>
        <begin position="116"/>
        <end position="221"/>
    </location>
</feature>
<dbReference type="PANTHER" id="PTHR43421:SF1">
    <property type="entry name" value="METALLOPROTEASE PMBA"/>
    <property type="match status" value="1"/>
</dbReference>
<evidence type="ECO:0000313" key="6">
    <source>
        <dbReference type="Proteomes" id="UP000570514"/>
    </source>
</evidence>
<keyword evidence="6" id="KW-1185">Reference proteome</keyword>
<dbReference type="Proteomes" id="UP000570514">
    <property type="component" value="Unassembled WGS sequence"/>
</dbReference>
<feature type="domain" description="Metalloprotease TldD/E C-terminal" evidence="3">
    <location>
        <begin position="229"/>
        <end position="444"/>
    </location>
</feature>
<dbReference type="Gene3D" id="3.30.2290.10">
    <property type="entry name" value="PmbA/TldD superfamily"/>
    <property type="match status" value="1"/>
</dbReference>
<feature type="domain" description="Metalloprotease TldD/E N-terminal" evidence="2">
    <location>
        <begin position="24"/>
        <end position="88"/>
    </location>
</feature>
<reference evidence="5 6" key="1">
    <citation type="submission" date="2020-03" db="EMBL/GenBank/DDBJ databases">
        <title>Genomic Encyclopedia of Type Strains, Phase IV (KMG-IV): sequencing the most valuable type-strain genomes for metagenomic binning, comparative biology and taxonomic classification.</title>
        <authorList>
            <person name="Goeker M."/>
        </authorList>
    </citation>
    <scope>NUCLEOTIDE SEQUENCE [LARGE SCALE GENOMIC DNA]</scope>
    <source>
        <strain evidence="5 6">DSM 19867</strain>
    </source>
</reference>